<evidence type="ECO:0000259" key="7">
    <source>
        <dbReference type="PROSITE" id="PS51918"/>
    </source>
</evidence>
<proteinExistence type="predicted"/>
<organism evidence="8 9">
    <name type="scientific">Planktothrix agardhii (strain NIVA-CYA 126/8)</name>
    <dbReference type="NCBI Taxonomy" id="388467"/>
    <lineage>
        <taxon>Bacteria</taxon>
        <taxon>Bacillati</taxon>
        <taxon>Cyanobacteriota</taxon>
        <taxon>Cyanophyceae</taxon>
        <taxon>Oscillatoriophycideae</taxon>
        <taxon>Oscillatoriales</taxon>
        <taxon>Microcoleaceae</taxon>
        <taxon>Planktothrix</taxon>
    </lineage>
</organism>
<keyword evidence="8" id="KW-0560">Oxidoreductase</keyword>
<sequence length="273" mass="30712">MTTIKPSPSEFTPVYGPVSSWRYGKSLGIDPIGEISTCSFNCVYCQLGEIEIKTEQRRIYVPTERILQALTEFSPWDVDVITLSGSGEPTLAANLGEILIAIKILTHRRTLVLTNGTTLYDPQVREQLALADRVSIKLDGISTAQLQRVNRPVTEINLTELLSDIQEFSRIFPGELGLQTMLLSPWSLSERQEYLRWVKAIAPTEIQLNTPTRPKPLKHELAGRENHSPLENLPYQTIKLKSVSPSVLQNFAQEIQDQTGIPVRYASVPYLRI</sequence>
<dbReference type="GeneID" id="77287590"/>
<keyword evidence="2" id="KW-0004">4Fe-4S</keyword>
<dbReference type="GO" id="GO:0046872">
    <property type="term" value="F:metal ion binding"/>
    <property type="evidence" value="ECO:0007669"/>
    <property type="project" value="UniProtKB-KW"/>
</dbReference>
<dbReference type="Gene3D" id="3.20.20.70">
    <property type="entry name" value="Aldolase class I"/>
    <property type="match status" value="1"/>
</dbReference>
<evidence type="ECO:0000256" key="2">
    <source>
        <dbReference type="ARBA" id="ARBA00022485"/>
    </source>
</evidence>
<dbReference type="PANTHER" id="PTHR43787:SF11">
    <property type="entry name" value="UPF0026 PROTEIN SLR1464"/>
    <property type="match status" value="1"/>
</dbReference>
<dbReference type="SUPFAM" id="SSF102114">
    <property type="entry name" value="Radical SAM enzymes"/>
    <property type="match status" value="1"/>
</dbReference>
<keyword evidence="3" id="KW-0949">S-adenosyl-L-methionine</keyword>
<keyword evidence="9" id="KW-1185">Reference proteome</keyword>
<dbReference type="RefSeq" id="WP_042153098.1">
    <property type="nucleotide sequence ID" value="NZ_CM002803.1"/>
</dbReference>
<dbReference type="InterPro" id="IPR013785">
    <property type="entry name" value="Aldolase_TIM"/>
</dbReference>
<feature type="domain" description="Radical SAM core" evidence="7">
    <location>
        <begin position="22"/>
        <end position="250"/>
    </location>
</feature>
<keyword evidence="6" id="KW-0411">Iron-sulfur</keyword>
<dbReference type="HOGENOM" id="CLU_058377_2_0_3"/>
<dbReference type="AlphaFoldDB" id="A0A073CQZ2"/>
<dbReference type="InterPro" id="IPR040084">
    <property type="entry name" value="GTPase_Obg"/>
</dbReference>
<evidence type="ECO:0000256" key="5">
    <source>
        <dbReference type="ARBA" id="ARBA00023004"/>
    </source>
</evidence>
<evidence type="ECO:0000313" key="8">
    <source>
        <dbReference type="EMBL" id="KEI66425.1"/>
    </source>
</evidence>
<dbReference type="EC" id="1.8.-.-" evidence="8"/>
<dbReference type="eggNOG" id="COG0731">
    <property type="taxonomic scope" value="Bacteria"/>
</dbReference>
<dbReference type="InterPro" id="IPR058240">
    <property type="entry name" value="rSAM_sf"/>
</dbReference>
<keyword evidence="5" id="KW-0408">Iron</keyword>
<evidence type="ECO:0000256" key="6">
    <source>
        <dbReference type="ARBA" id="ARBA00023014"/>
    </source>
</evidence>
<dbReference type="PROSITE" id="PS51918">
    <property type="entry name" value="RADICAL_SAM"/>
    <property type="match status" value="1"/>
</dbReference>
<dbReference type="Pfam" id="PF04055">
    <property type="entry name" value="Radical_SAM"/>
    <property type="match status" value="1"/>
</dbReference>
<dbReference type="STRING" id="388467.A19Y_1361"/>
<reference evidence="8 9" key="1">
    <citation type="journal article" date="2014" name="Appl. Environ. Microbiol.">
        <title>Elucidation of insertion elements encoded on plasmids and in vitro construction of shuttle vectors from the toxic cyanobacterium Planktothrix.</title>
        <authorList>
            <person name="Christiansen G."/>
            <person name="Goesmann A."/>
            <person name="Kurmayer R."/>
        </authorList>
    </citation>
    <scope>NUCLEOTIDE SEQUENCE [LARGE SCALE GENOMIC DNA]</scope>
    <source>
        <strain evidence="8 9">NIVA-CYA 126/8</strain>
    </source>
</reference>
<comment type="cofactor">
    <cofactor evidence="1">
        <name>[4Fe-4S] cluster</name>
        <dbReference type="ChEBI" id="CHEBI:49883"/>
    </cofactor>
</comment>
<name>A0A073CQZ2_PLAA1</name>
<dbReference type="EMBL" id="CM002803">
    <property type="protein sequence ID" value="KEI66425.1"/>
    <property type="molecule type" value="Genomic_DNA"/>
</dbReference>
<dbReference type="SFLD" id="SFLDS00029">
    <property type="entry name" value="Radical_SAM"/>
    <property type="match status" value="1"/>
</dbReference>
<evidence type="ECO:0000313" key="9">
    <source>
        <dbReference type="Proteomes" id="UP000027395"/>
    </source>
</evidence>
<dbReference type="CDD" id="cd01335">
    <property type="entry name" value="Radical_SAM"/>
    <property type="match status" value="1"/>
</dbReference>
<accession>A0A073CQZ2</accession>
<dbReference type="InterPro" id="IPR007197">
    <property type="entry name" value="rSAM"/>
</dbReference>
<dbReference type="GO" id="GO:0016491">
    <property type="term" value="F:oxidoreductase activity"/>
    <property type="evidence" value="ECO:0007669"/>
    <property type="project" value="UniProtKB-KW"/>
</dbReference>
<dbReference type="Proteomes" id="UP000027395">
    <property type="component" value="Chromosome"/>
</dbReference>
<protein>
    <submittedName>
        <fullName evidence="8">Fe-S oxidoreductase</fullName>
        <ecNumber evidence="8">1.8.-.-</ecNumber>
    </submittedName>
</protein>
<gene>
    <name evidence="8" type="ORF">A19Y_1361</name>
</gene>
<dbReference type="PATRIC" id="fig|388467.6.peg.1303"/>
<dbReference type="PANTHER" id="PTHR43787">
    <property type="entry name" value="FEMO COFACTOR BIOSYNTHESIS PROTEIN NIFB-RELATED"/>
    <property type="match status" value="1"/>
</dbReference>
<evidence type="ECO:0000256" key="3">
    <source>
        <dbReference type="ARBA" id="ARBA00022691"/>
    </source>
</evidence>
<dbReference type="GO" id="GO:0051539">
    <property type="term" value="F:4 iron, 4 sulfur cluster binding"/>
    <property type="evidence" value="ECO:0007669"/>
    <property type="project" value="UniProtKB-KW"/>
</dbReference>
<evidence type="ECO:0000256" key="4">
    <source>
        <dbReference type="ARBA" id="ARBA00022723"/>
    </source>
</evidence>
<evidence type="ECO:0000256" key="1">
    <source>
        <dbReference type="ARBA" id="ARBA00001966"/>
    </source>
</evidence>
<dbReference type="SFLD" id="SFLDG01083">
    <property type="entry name" value="Uncharacterised_Radical_SAM_Su"/>
    <property type="match status" value="1"/>
</dbReference>
<keyword evidence="4" id="KW-0479">Metal-binding</keyword>